<geneLocation type="plasmid" evidence="3 4">
    <name>pACHL01</name>
</geneLocation>
<name>B8HHW0_PSECP</name>
<feature type="transmembrane region" description="Helical" evidence="2">
    <location>
        <begin position="12"/>
        <end position="34"/>
    </location>
</feature>
<dbReference type="OrthoDB" id="4948465at2"/>
<protein>
    <submittedName>
        <fullName evidence="3">Uncharacterized protein</fullName>
    </submittedName>
</protein>
<keyword evidence="4" id="KW-1185">Reference proteome</keyword>
<feature type="transmembrane region" description="Helical" evidence="2">
    <location>
        <begin position="46"/>
        <end position="66"/>
    </location>
</feature>
<evidence type="ECO:0000256" key="1">
    <source>
        <dbReference type="SAM" id="MobiDB-lite"/>
    </source>
</evidence>
<evidence type="ECO:0000256" key="2">
    <source>
        <dbReference type="SAM" id="Phobius"/>
    </source>
</evidence>
<reference evidence="3" key="1">
    <citation type="submission" date="2009-01" db="EMBL/GenBank/DDBJ databases">
        <title>Complete sequence of plasmid1 of Arthrobacter chlorophenolicus A6.</title>
        <authorList>
            <consortium name="US DOE Joint Genome Institute"/>
            <person name="Lucas S."/>
            <person name="Copeland A."/>
            <person name="Lapidus A."/>
            <person name="Glavina del Rio T."/>
            <person name="Tice H."/>
            <person name="Bruce D."/>
            <person name="Goodwin L."/>
            <person name="Pitluck S."/>
            <person name="Goltsman E."/>
            <person name="Clum A."/>
            <person name="Larimer F."/>
            <person name="Land M."/>
            <person name="Hauser L."/>
            <person name="Kyrpides N."/>
            <person name="Mikhailova N."/>
            <person name="Jansson J."/>
            <person name="Richardson P."/>
        </authorList>
    </citation>
    <scope>NUCLEOTIDE SEQUENCE [LARGE SCALE GENOMIC DNA]</scope>
    <source>
        <strain evidence="3">A6</strain>
        <plasmid evidence="3">pACHL01</plasmid>
    </source>
</reference>
<keyword evidence="2" id="KW-0812">Transmembrane</keyword>
<dbReference type="EMBL" id="CP001342">
    <property type="protein sequence ID" value="ACL42007.1"/>
    <property type="molecule type" value="Genomic_DNA"/>
</dbReference>
<dbReference type="RefSeq" id="WP_012623024.1">
    <property type="nucleotide sequence ID" value="NC_011879.1"/>
</dbReference>
<dbReference type="Proteomes" id="UP000002505">
    <property type="component" value="Plasmid pACHL01"/>
</dbReference>
<organism evidence="3 4">
    <name type="scientific">Pseudarthrobacter chlorophenolicus (strain ATCC 700700 / DSM 12829 / CIP 107037 / JCM 12360 / KCTC 9906 / NCIMB 13794 / A6)</name>
    <name type="common">Arthrobacter chlorophenolicus</name>
    <dbReference type="NCBI Taxonomy" id="452863"/>
    <lineage>
        <taxon>Bacteria</taxon>
        <taxon>Bacillati</taxon>
        <taxon>Actinomycetota</taxon>
        <taxon>Actinomycetes</taxon>
        <taxon>Micrococcales</taxon>
        <taxon>Micrococcaceae</taxon>
        <taxon>Pseudarthrobacter</taxon>
    </lineage>
</organism>
<proteinExistence type="predicted"/>
<dbReference type="HOGENOM" id="CLU_881785_0_0_11"/>
<keyword evidence="3" id="KW-0614">Plasmid</keyword>
<evidence type="ECO:0000313" key="3">
    <source>
        <dbReference type="EMBL" id="ACL42007.1"/>
    </source>
</evidence>
<feature type="region of interest" description="Disordered" evidence="1">
    <location>
        <begin position="76"/>
        <end position="95"/>
    </location>
</feature>
<accession>B8HHW0</accession>
<dbReference type="KEGG" id="ach:Achl_4056"/>
<keyword evidence="2" id="KW-1133">Transmembrane helix</keyword>
<dbReference type="AlphaFoldDB" id="B8HHW0"/>
<evidence type="ECO:0000313" key="4">
    <source>
        <dbReference type="Proteomes" id="UP000002505"/>
    </source>
</evidence>
<sequence>MLADNILELVARIQPILSLIGILLVVWAVAKFAFRSARGESPAGIWGQLVMGLVMIVVPMTLPVVANALNGGLGEGEQVQEAPAHEQPAESSPATPADLSWIPALLVGIGVLAALAAIGVGLFHYYSKSLRPAMRKSRSEALTAATLVAEARKTLAGVILDSASYETDLAKQIDYPIMTDVSEPLVGKYVREMRHAQELERALMKKPPLADAERFSSTVTGLKVSYEAAVRRAEKIRWSSFTASEQKRLKDARTALDLIQDASTTPEQRNAQYRRIAKLLDGLIVLTAPVRQSLAAWVPMLALEGPVDPQETLPH</sequence>
<gene>
    <name evidence="3" type="ordered locus">Achl_4056</name>
</gene>
<feature type="transmembrane region" description="Helical" evidence="2">
    <location>
        <begin position="101"/>
        <end position="126"/>
    </location>
</feature>
<keyword evidence="2" id="KW-0472">Membrane</keyword>